<comment type="caution">
    <text evidence="1">The sequence shown here is derived from an EMBL/GenBank/DDBJ whole genome shotgun (WGS) entry which is preliminary data.</text>
</comment>
<organism evidence="1 2">
    <name type="scientific">Aphanomyces astaci</name>
    <name type="common">Crayfish plague agent</name>
    <dbReference type="NCBI Taxonomy" id="112090"/>
    <lineage>
        <taxon>Eukaryota</taxon>
        <taxon>Sar</taxon>
        <taxon>Stramenopiles</taxon>
        <taxon>Oomycota</taxon>
        <taxon>Saprolegniomycetes</taxon>
        <taxon>Saprolegniales</taxon>
        <taxon>Verrucalvaceae</taxon>
        <taxon>Aphanomyces</taxon>
    </lineage>
</organism>
<proteinExistence type="predicted"/>
<sequence>MQDKVTAQMVTDAITRFEVNAAKNFRHDDPDLTPCTLPVLVASNVSAGEAEMFFTSRVANLATFFQDGATGDVFVTKVSNAPANRALEGLDNGVAGYVTAYSPFLYGNVEVDMLISASYVIFDYAIQPCLLPAGEVDAEPPRGVPTSRIIVEIEYNDRTLSELQVWATRLLGNPLIRAFVGIFVFNRYPDGTFAMLAVLFRRDADGNVVVFDAASFGTRALHPSVMSVVNEMPFAQGAALRELPLPPVVVPHEGGCLCAYIREDDGPPIPAAWSGSNPSITVPGEDVFWMAPAPAMDPLPDLVIDLWRIYYKVASCRN</sequence>
<name>A0A397BBM7_APHAT</name>
<gene>
    <name evidence="1" type="ORF">DYB36_009567</name>
</gene>
<dbReference type="EMBL" id="QUSZ01003997">
    <property type="protein sequence ID" value="RHY16330.1"/>
    <property type="molecule type" value="Genomic_DNA"/>
</dbReference>
<evidence type="ECO:0000313" key="1">
    <source>
        <dbReference type="EMBL" id="RHY16330.1"/>
    </source>
</evidence>
<dbReference type="Proteomes" id="UP000265427">
    <property type="component" value="Unassembled WGS sequence"/>
</dbReference>
<evidence type="ECO:0000313" key="2">
    <source>
        <dbReference type="Proteomes" id="UP000265427"/>
    </source>
</evidence>
<dbReference type="VEuPathDB" id="FungiDB:H257_08348"/>
<accession>A0A397BBM7</accession>
<dbReference type="AlphaFoldDB" id="A0A397BBM7"/>
<protein>
    <submittedName>
        <fullName evidence="1">Uncharacterized protein</fullName>
    </submittedName>
</protein>
<reference evidence="1 2" key="1">
    <citation type="submission" date="2018-08" db="EMBL/GenBank/DDBJ databases">
        <title>Aphanomyces genome sequencing and annotation.</title>
        <authorList>
            <person name="Minardi D."/>
            <person name="Oidtmann B."/>
            <person name="Van Der Giezen M."/>
            <person name="Studholme D.J."/>
        </authorList>
    </citation>
    <scope>NUCLEOTIDE SEQUENCE [LARGE SCALE GENOMIC DNA]</scope>
    <source>
        <strain evidence="1 2">Kv</strain>
    </source>
</reference>